<evidence type="ECO:0000313" key="3">
    <source>
        <dbReference type="Proteomes" id="UP000060513"/>
    </source>
</evidence>
<protein>
    <recommendedName>
        <fullName evidence="4">Lipoprotein</fullName>
    </recommendedName>
</protein>
<dbReference type="Proteomes" id="UP000060513">
    <property type="component" value="Chromosome"/>
</dbReference>
<feature type="transmembrane region" description="Helical" evidence="1">
    <location>
        <begin position="26"/>
        <end position="48"/>
    </location>
</feature>
<name>A0A0M4D1B4_STRPR</name>
<keyword evidence="1" id="KW-0472">Membrane</keyword>
<dbReference type="KEGG" id="spri:SPRI_0898"/>
<sequence length="189" mass="19698">MEDWAAGNGTEGADETVRLRRGRKGLTGLAMLSVLTMTATTGCGALLLEDKGPLPPRYSGPPLPADTVVSDLTSALKAEGITLERTPQELIPTECHERLTGEHESATADTAVQAGFDRARSDHGWQSGREMGEGWLVLRKGNWTAATVLPGASGADATPTSLIVITLMCDGGRSKSSPTDSARPSPAAS</sequence>
<evidence type="ECO:0000256" key="1">
    <source>
        <dbReference type="SAM" id="Phobius"/>
    </source>
</evidence>
<organism evidence="2">
    <name type="scientific">Streptomyces pristinaespiralis</name>
    <dbReference type="NCBI Taxonomy" id="38300"/>
    <lineage>
        <taxon>Bacteria</taxon>
        <taxon>Bacillati</taxon>
        <taxon>Actinomycetota</taxon>
        <taxon>Actinomycetes</taxon>
        <taxon>Kitasatosporales</taxon>
        <taxon>Streptomycetaceae</taxon>
        <taxon>Streptomyces</taxon>
    </lineage>
</organism>
<dbReference type="AlphaFoldDB" id="A0A0M4D1B4"/>
<dbReference type="PATRIC" id="fig|38300.4.peg.963"/>
<keyword evidence="1" id="KW-1133">Transmembrane helix</keyword>
<keyword evidence="1" id="KW-0812">Transmembrane</keyword>
<dbReference type="EMBL" id="CP011340">
    <property type="protein sequence ID" value="ALC19204.1"/>
    <property type="molecule type" value="Genomic_DNA"/>
</dbReference>
<evidence type="ECO:0008006" key="4">
    <source>
        <dbReference type="Google" id="ProtNLM"/>
    </source>
</evidence>
<reference evidence="2 3" key="1">
    <citation type="submission" date="2015-08" db="EMBL/GenBank/DDBJ databases">
        <title>Genome sequence of the pristinamycin over-producing bacterium Streptomyces pristinaespiralis HCCB10218.</title>
        <authorList>
            <person name="Tian J."/>
            <person name="Yang J."/>
            <person name="Li L."/>
            <person name="Ruan L."/>
            <person name="Wei W."/>
            <person name="Zheng G."/>
            <person name="Wei Z."/>
            <person name="Yang S."/>
            <person name="Ge M."/>
            <person name="Jiang W."/>
            <person name="Lu Y."/>
        </authorList>
    </citation>
    <scope>NUCLEOTIDE SEQUENCE [LARGE SCALE GENOMIC DNA]</scope>
    <source>
        <strain evidence="2 3">HCCB 10218</strain>
    </source>
</reference>
<evidence type="ECO:0000313" key="2">
    <source>
        <dbReference type="EMBL" id="ALC19204.1"/>
    </source>
</evidence>
<gene>
    <name evidence="2" type="ORF">SPRI_0898</name>
</gene>
<proteinExistence type="predicted"/>
<accession>A0A0M4D1B4</accession>